<dbReference type="InterPro" id="IPR011701">
    <property type="entry name" value="MFS"/>
</dbReference>
<evidence type="ECO:0000256" key="6">
    <source>
        <dbReference type="SAM" id="Phobius"/>
    </source>
</evidence>
<feature type="transmembrane region" description="Helical" evidence="6">
    <location>
        <begin position="287"/>
        <end position="307"/>
    </location>
</feature>
<accession>A0A9W9UJY4</accession>
<feature type="region of interest" description="Disordered" evidence="5">
    <location>
        <begin position="534"/>
        <end position="561"/>
    </location>
</feature>
<dbReference type="InterPro" id="IPR020846">
    <property type="entry name" value="MFS_dom"/>
</dbReference>
<dbReference type="GO" id="GO:0005886">
    <property type="term" value="C:plasma membrane"/>
    <property type="evidence" value="ECO:0007669"/>
    <property type="project" value="TreeGrafter"/>
</dbReference>
<feature type="transmembrane region" description="Helical" evidence="6">
    <location>
        <begin position="254"/>
        <end position="275"/>
    </location>
</feature>
<evidence type="ECO:0000256" key="3">
    <source>
        <dbReference type="ARBA" id="ARBA00022989"/>
    </source>
</evidence>
<keyword evidence="9" id="KW-1185">Reference proteome</keyword>
<evidence type="ECO:0000256" key="1">
    <source>
        <dbReference type="ARBA" id="ARBA00004141"/>
    </source>
</evidence>
<comment type="caution">
    <text evidence="8">The sequence shown here is derived from an EMBL/GenBank/DDBJ whole genome shotgun (WGS) entry which is preliminary data.</text>
</comment>
<evidence type="ECO:0000256" key="4">
    <source>
        <dbReference type="ARBA" id="ARBA00023136"/>
    </source>
</evidence>
<dbReference type="Gene3D" id="1.20.1250.20">
    <property type="entry name" value="MFS general substrate transporter like domains"/>
    <property type="match status" value="1"/>
</dbReference>
<evidence type="ECO:0000256" key="2">
    <source>
        <dbReference type="ARBA" id="ARBA00022692"/>
    </source>
</evidence>
<sequence length="561" mass="60621">METVDPSIDLASAIPVNTENNEKALPLEKAETVPEQQDLEPEPEPDFNLWQQVPVFIAMSLGIFIQGLFWVRVQDSTIVGTATATISNEFNSITDIGWYGSAYLLTSCSTQFMFGKLYTMFRVKWPLVISVVILELGSIVSAAAPSSAAFIVGRAIAGCGASGVLNGVLIAGSTTLPLRWRPIFNSSVGGMECIAMVIAPVIGGALTTDVTWRWCFWLNVPVGGFTLAILIFVFKQPPDQKGKDESSMSKLKKLNIPSLLIFTGSIVCLLLALQWGGTTYPWNSGKVLAPLIVAGVSFAAFLAYESLREGEPLIPRSVIFNRTAGLFANLVPSNQGRNGCAIRGNAAPVNHWALSGSHKLRLRPLFHRVLHTADVTGLHHDGNRLRLPNNVQALDHPCRLDRVASDDGHGYWICIPTAVVSDPDSAPRKDVPLGLAGVGFGISFAAAVSISICQNMFTNLLRSGLQVAALPGINAEEVIQEGVTGFLQHIAVKERESVLEIYNHAVTSCFWLPLAACCVGFVAALGMNWNSVKQKEKTVDEEKEESGSGNKPVSEVHMQER</sequence>
<evidence type="ECO:0000256" key="5">
    <source>
        <dbReference type="SAM" id="MobiDB-lite"/>
    </source>
</evidence>
<feature type="domain" description="Major facilitator superfamily (MFS) profile" evidence="7">
    <location>
        <begin position="55"/>
        <end position="561"/>
    </location>
</feature>
<keyword evidence="2 6" id="KW-0812">Transmembrane</keyword>
<feature type="transmembrane region" description="Helical" evidence="6">
    <location>
        <begin position="150"/>
        <end position="171"/>
    </location>
</feature>
<dbReference type="AlphaFoldDB" id="A0A9W9UJY4"/>
<organism evidence="8 9">
    <name type="scientific">Penicillium brevicompactum</name>
    <dbReference type="NCBI Taxonomy" id="5074"/>
    <lineage>
        <taxon>Eukaryota</taxon>
        <taxon>Fungi</taxon>
        <taxon>Dikarya</taxon>
        <taxon>Ascomycota</taxon>
        <taxon>Pezizomycotina</taxon>
        <taxon>Eurotiomycetes</taxon>
        <taxon>Eurotiomycetidae</taxon>
        <taxon>Eurotiales</taxon>
        <taxon>Aspergillaceae</taxon>
        <taxon>Penicillium</taxon>
    </lineage>
</organism>
<gene>
    <name evidence="8" type="ORF">N7541_010500</name>
</gene>
<feature type="transmembrane region" description="Helical" evidence="6">
    <location>
        <begin position="183"/>
        <end position="202"/>
    </location>
</feature>
<proteinExistence type="predicted"/>
<comment type="subcellular location">
    <subcellularLocation>
        <location evidence="1">Membrane</location>
        <topology evidence="1">Multi-pass membrane protein</topology>
    </subcellularLocation>
</comment>
<dbReference type="GO" id="GO:0022857">
    <property type="term" value="F:transmembrane transporter activity"/>
    <property type="evidence" value="ECO:0007669"/>
    <property type="project" value="InterPro"/>
</dbReference>
<reference evidence="8" key="1">
    <citation type="submission" date="2022-12" db="EMBL/GenBank/DDBJ databases">
        <authorList>
            <person name="Petersen C."/>
        </authorList>
    </citation>
    <scope>NUCLEOTIDE SEQUENCE</scope>
    <source>
        <strain evidence="8">IBT 35675</strain>
    </source>
</reference>
<dbReference type="InterPro" id="IPR036259">
    <property type="entry name" value="MFS_trans_sf"/>
</dbReference>
<feature type="region of interest" description="Disordered" evidence="5">
    <location>
        <begin position="17"/>
        <end position="44"/>
    </location>
</feature>
<keyword evidence="3 6" id="KW-1133">Transmembrane helix</keyword>
<dbReference type="PANTHER" id="PTHR23501:SF198">
    <property type="entry name" value="AZOLE RESISTANCE PROTEIN 1-RELATED"/>
    <property type="match status" value="1"/>
</dbReference>
<dbReference type="PANTHER" id="PTHR23501">
    <property type="entry name" value="MAJOR FACILITATOR SUPERFAMILY"/>
    <property type="match status" value="1"/>
</dbReference>
<feature type="transmembrane region" description="Helical" evidence="6">
    <location>
        <begin position="49"/>
        <end position="71"/>
    </location>
</feature>
<reference evidence="8" key="2">
    <citation type="journal article" date="2023" name="IMA Fungus">
        <title>Comparative genomic study of the Penicillium genus elucidates a diverse pangenome and 15 lateral gene transfer events.</title>
        <authorList>
            <person name="Petersen C."/>
            <person name="Sorensen T."/>
            <person name="Nielsen M.R."/>
            <person name="Sondergaard T.E."/>
            <person name="Sorensen J.L."/>
            <person name="Fitzpatrick D.A."/>
            <person name="Frisvad J.C."/>
            <person name="Nielsen K.L."/>
        </authorList>
    </citation>
    <scope>NUCLEOTIDE SEQUENCE</scope>
    <source>
        <strain evidence="8">IBT 35675</strain>
    </source>
</reference>
<feature type="transmembrane region" description="Helical" evidence="6">
    <location>
        <begin position="125"/>
        <end position="144"/>
    </location>
</feature>
<dbReference type="EMBL" id="JAPZBR010000008">
    <property type="protein sequence ID" value="KAJ5341376.1"/>
    <property type="molecule type" value="Genomic_DNA"/>
</dbReference>
<evidence type="ECO:0000313" key="8">
    <source>
        <dbReference type="EMBL" id="KAJ5341376.1"/>
    </source>
</evidence>
<name>A0A9W9UJY4_PENBR</name>
<dbReference type="Proteomes" id="UP001148299">
    <property type="component" value="Unassembled WGS sequence"/>
</dbReference>
<dbReference type="SUPFAM" id="SSF103473">
    <property type="entry name" value="MFS general substrate transporter"/>
    <property type="match status" value="1"/>
</dbReference>
<keyword evidence="4 6" id="KW-0472">Membrane</keyword>
<dbReference type="PROSITE" id="PS50850">
    <property type="entry name" value="MFS"/>
    <property type="match status" value="1"/>
</dbReference>
<feature type="transmembrane region" description="Helical" evidence="6">
    <location>
        <begin position="433"/>
        <end position="457"/>
    </location>
</feature>
<evidence type="ECO:0000313" key="9">
    <source>
        <dbReference type="Proteomes" id="UP001148299"/>
    </source>
</evidence>
<dbReference type="Pfam" id="PF07690">
    <property type="entry name" value="MFS_1"/>
    <property type="match status" value="1"/>
</dbReference>
<feature type="transmembrane region" description="Helical" evidence="6">
    <location>
        <begin position="214"/>
        <end position="234"/>
    </location>
</feature>
<feature type="compositionally biased region" description="Basic and acidic residues" evidence="5">
    <location>
        <begin position="20"/>
        <end position="32"/>
    </location>
</feature>
<feature type="transmembrane region" description="Helical" evidence="6">
    <location>
        <begin position="505"/>
        <end position="527"/>
    </location>
</feature>
<protein>
    <recommendedName>
        <fullName evidence="7">Major facilitator superfamily (MFS) profile domain-containing protein</fullName>
    </recommendedName>
</protein>
<evidence type="ECO:0000259" key="7">
    <source>
        <dbReference type="PROSITE" id="PS50850"/>
    </source>
</evidence>